<dbReference type="EMBL" id="RBNJ01012411">
    <property type="protein sequence ID" value="RUS25654.1"/>
    <property type="molecule type" value="Genomic_DNA"/>
</dbReference>
<evidence type="ECO:0000313" key="3">
    <source>
        <dbReference type="Proteomes" id="UP000274822"/>
    </source>
</evidence>
<keyword evidence="3" id="KW-1185">Reference proteome</keyword>
<proteinExistence type="predicted"/>
<dbReference type="InterPro" id="IPR004038">
    <property type="entry name" value="Ribosomal_eL8/eL30/eS12/Gad45"/>
</dbReference>
<dbReference type="Pfam" id="PF01248">
    <property type="entry name" value="Ribosomal_L7Ae"/>
    <property type="match status" value="1"/>
</dbReference>
<dbReference type="InterPro" id="IPR029064">
    <property type="entry name" value="Ribosomal_eL30-like_sf"/>
</dbReference>
<evidence type="ECO:0000259" key="1">
    <source>
        <dbReference type="Pfam" id="PF01248"/>
    </source>
</evidence>
<organism evidence="2 3">
    <name type="scientific">Jimgerdemannia flammicorona</name>
    <dbReference type="NCBI Taxonomy" id="994334"/>
    <lineage>
        <taxon>Eukaryota</taxon>
        <taxon>Fungi</taxon>
        <taxon>Fungi incertae sedis</taxon>
        <taxon>Mucoromycota</taxon>
        <taxon>Mucoromycotina</taxon>
        <taxon>Endogonomycetes</taxon>
        <taxon>Endogonales</taxon>
        <taxon>Endogonaceae</taxon>
        <taxon>Jimgerdemannia</taxon>
    </lineage>
</organism>
<dbReference type="Proteomes" id="UP000274822">
    <property type="component" value="Unassembled WGS sequence"/>
</dbReference>
<accession>A0A433Q792</accession>
<dbReference type="AlphaFoldDB" id="A0A433Q792"/>
<evidence type="ECO:0000313" key="2">
    <source>
        <dbReference type="EMBL" id="RUS25654.1"/>
    </source>
</evidence>
<protein>
    <recommendedName>
        <fullName evidence="1">Ribosomal protein eL8/eL30/eS12/Gadd45 domain-containing protein</fullName>
    </recommendedName>
</protein>
<feature type="non-terminal residue" evidence="2">
    <location>
        <position position="58"/>
    </location>
</feature>
<comment type="caution">
    <text evidence="2">The sequence shown here is derived from an EMBL/GenBank/DDBJ whole genome shotgun (WGS) entry which is preliminary data.</text>
</comment>
<dbReference type="SUPFAM" id="SSF55315">
    <property type="entry name" value="L30e-like"/>
    <property type="match status" value="1"/>
</dbReference>
<dbReference type="Gene3D" id="3.30.1330.30">
    <property type="match status" value="1"/>
</dbReference>
<feature type="domain" description="Ribosomal protein eL8/eL30/eS12/Gadd45" evidence="1">
    <location>
        <begin position="4"/>
        <end position="50"/>
    </location>
</feature>
<gene>
    <name evidence="2" type="ORF">BC938DRAFT_471840</name>
</gene>
<reference evidence="2 3" key="1">
    <citation type="journal article" date="2018" name="New Phytol.">
        <title>Phylogenomics of Endogonaceae and evolution of mycorrhizas within Mucoromycota.</title>
        <authorList>
            <person name="Chang Y."/>
            <person name="Desiro A."/>
            <person name="Na H."/>
            <person name="Sandor L."/>
            <person name="Lipzen A."/>
            <person name="Clum A."/>
            <person name="Barry K."/>
            <person name="Grigoriev I.V."/>
            <person name="Martin F.M."/>
            <person name="Stajich J.E."/>
            <person name="Smith M.E."/>
            <person name="Bonito G."/>
            <person name="Spatafora J.W."/>
        </authorList>
    </citation>
    <scope>NUCLEOTIDE SEQUENCE [LARGE SCALE GENOMIC DNA]</scope>
    <source>
        <strain evidence="2 3">AD002</strain>
    </source>
</reference>
<name>A0A433Q792_9FUNG</name>
<sequence>MDVITHVPVLCEDANVPYIFFSSKEELGTAGSAKRPIKSCVMVVLAGKKCHKRRRDTP</sequence>